<evidence type="ECO:0000313" key="2">
    <source>
        <dbReference type="EMBL" id="TDQ46344.1"/>
    </source>
</evidence>
<organism evidence="2 3">
    <name type="scientific">Actinorugispora endophytica</name>
    <dbReference type="NCBI Taxonomy" id="1605990"/>
    <lineage>
        <taxon>Bacteria</taxon>
        <taxon>Bacillati</taxon>
        <taxon>Actinomycetota</taxon>
        <taxon>Actinomycetes</taxon>
        <taxon>Streptosporangiales</taxon>
        <taxon>Nocardiopsidaceae</taxon>
        <taxon>Actinorugispora</taxon>
    </lineage>
</organism>
<name>A0A4R6USK1_9ACTN</name>
<protein>
    <submittedName>
        <fullName evidence="2">Uncharacterized protein</fullName>
    </submittedName>
</protein>
<dbReference type="AlphaFoldDB" id="A0A4R6USK1"/>
<dbReference type="Proteomes" id="UP000295281">
    <property type="component" value="Unassembled WGS sequence"/>
</dbReference>
<proteinExistence type="predicted"/>
<keyword evidence="3" id="KW-1185">Reference proteome</keyword>
<accession>A0A4R6USK1</accession>
<keyword evidence="1" id="KW-0732">Signal</keyword>
<sequence length="320" mass="33074">MRDYRRPAAAAAAAAALLLAAPAATAAAMTAPPATTSYYVSMTGTRADLETARDAGCAQGRTGLDGLRVLFLGTQERGNVLRPPGTRPDTTAPRVAAARGAAVAAQWARGFTECRVSGATAVLALGVNNKSDGHVDSAAAGRAWARTVTAAARRATTDAVAVAGAVDAEPSWSSPAWARAWVDAFTSASPAPLFTMNSADGCPVYGSTSTACGNGWTVADVHYVSAGASPALVPVPQIYRTDGIQARQWANVSAWGVAHGHGPVRFGGALSQSAACAQRGCARTDNTPEQAWTQLFTELNSHEETRLDSLPYSTDMSWPR</sequence>
<dbReference type="RefSeq" id="WP_133743170.1">
    <property type="nucleotide sequence ID" value="NZ_SNYN01000025.1"/>
</dbReference>
<dbReference type="OrthoDB" id="2957541at2"/>
<feature type="signal peptide" evidence="1">
    <location>
        <begin position="1"/>
        <end position="26"/>
    </location>
</feature>
<comment type="caution">
    <text evidence="2">The sequence shown here is derived from an EMBL/GenBank/DDBJ whole genome shotgun (WGS) entry which is preliminary data.</text>
</comment>
<evidence type="ECO:0000256" key="1">
    <source>
        <dbReference type="SAM" id="SignalP"/>
    </source>
</evidence>
<gene>
    <name evidence="2" type="ORF">EV190_12531</name>
</gene>
<dbReference type="EMBL" id="SNYN01000025">
    <property type="protein sequence ID" value="TDQ46344.1"/>
    <property type="molecule type" value="Genomic_DNA"/>
</dbReference>
<feature type="chain" id="PRO_5039612154" evidence="1">
    <location>
        <begin position="27"/>
        <end position="320"/>
    </location>
</feature>
<evidence type="ECO:0000313" key="3">
    <source>
        <dbReference type="Proteomes" id="UP000295281"/>
    </source>
</evidence>
<reference evidence="2 3" key="1">
    <citation type="submission" date="2019-03" db="EMBL/GenBank/DDBJ databases">
        <title>Genomic Encyclopedia of Type Strains, Phase IV (KMG-IV): sequencing the most valuable type-strain genomes for metagenomic binning, comparative biology and taxonomic classification.</title>
        <authorList>
            <person name="Goeker M."/>
        </authorList>
    </citation>
    <scope>NUCLEOTIDE SEQUENCE [LARGE SCALE GENOMIC DNA]</scope>
    <source>
        <strain evidence="2 3">DSM 46770</strain>
    </source>
</reference>